<reference evidence="2 3" key="1">
    <citation type="journal article" date="2016" name="Nat. Commun.">
        <title>Thousands of microbial genomes shed light on interconnected biogeochemical processes in an aquifer system.</title>
        <authorList>
            <person name="Anantharaman K."/>
            <person name="Brown C.T."/>
            <person name="Hug L.A."/>
            <person name="Sharon I."/>
            <person name="Castelle C.J."/>
            <person name="Probst A.J."/>
            <person name="Thomas B.C."/>
            <person name="Singh A."/>
            <person name="Wilkins M.J."/>
            <person name="Karaoz U."/>
            <person name="Brodie E.L."/>
            <person name="Williams K.H."/>
            <person name="Hubbard S.S."/>
            <person name="Banfield J.F."/>
        </authorList>
    </citation>
    <scope>NUCLEOTIDE SEQUENCE [LARGE SCALE GENOMIC DNA]</scope>
</reference>
<proteinExistence type="predicted"/>
<evidence type="ECO:0000313" key="2">
    <source>
        <dbReference type="EMBL" id="OGZ88825.1"/>
    </source>
</evidence>
<name>A0A1G2JNV8_9BACT</name>
<dbReference type="Proteomes" id="UP000178935">
    <property type="component" value="Unassembled WGS sequence"/>
</dbReference>
<dbReference type="InterPro" id="IPR026363">
    <property type="entry name" value="CxxC-x17-CxxC_dom"/>
</dbReference>
<feature type="domain" description="CxxC-x17-CxxC" evidence="1">
    <location>
        <begin position="74"/>
        <end position="104"/>
    </location>
</feature>
<dbReference type="NCBIfam" id="TIGR04272">
    <property type="entry name" value="cxxc_cxxc_Mbark"/>
    <property type="match status" value="2"/>
</dbReference>
<sequence length="111" mass="12711">MIFDKFKRSNDSGFAPRPKVQGNWKCADCGTTITELPFEPSDGKPVHCKDCWKKNRPQRNDGFSPRPKVQGNWKCSDCGTEITELPFEPAADRPIYCRDCWKKNAPAKFSR</sequence>
<dbReference type="AlphaFoldDB" id="A0A1G2JNV8"/>
<protein>
    <recommendedName>
        <fullName evidence="1">CxxC-x17-CxxC domain-containing protein</fullName>
    </recommendedName>
</protein>
<evidence type="ECO:0000313" key="3">
    <source>
        <dbReference type="Proteomes" id="UP000178935"/>
    </source>
</evidence>
<evidence type="ECO:0000259" key="1">
    <source>
        <dbReference type="Pfam" id="PF23477"/>
    </source>
</evidence>
<dbReference type="Pfam" id="PF23477">
    <property type="entry name" value="zf_Tbcl_2"/>
    <property type="match status" value="2"/>
</dbReference>
<comment type="caution">
    <text evidence="2">The sequence shown here is derived from an EMBL/GenBank/DDBJ whole genome shotgun (WGS) entry which is preliminary data.</text>
</comment>
<organism evidence="2 3">
    <name type="scientific">Candidatus Staskawiczbacteria bacterium RIFOXYD1_FULL_32_13</name>
    <dbReference type="NCBI Taxonomy" id="1802234"/>
    <lineage>
        <taxon>Bacteria</taxon>
        <taxon>Candidatus Staskawicziibacteriota</taxon>
    </lineage>
</organism>
<dbReference type="EMBL" id="MHPU01000016">
    <property type="protein sequence ID" value="OGZ88825.1"/>
    <property type="molecule type" value="Genomic_DNA"/>
</dbReference>
<gene>
    <name evidence="2" type="ORF">A2561_05040</name>
</gene>
<feature type="domain" description="CxxC-x17-CxxC" evidence="1">
    <location>
        <begin position="25"/>
        <end position="56"/>
    </location>
</feature>
<accession>A0A1G2JNV8</accession>